<dbReference type="SUPFAM" id="SSF53474">
    <property type="entry name" value="alpha/beta-Hydrolases"/>
    <property type="match status" value="1"/>
</dbReference>
<feature type="chain" id="PRO_5015454950" evidence="2">
    <location>
        <begin position="24"/>
        <end position="623"/>
    </location>
</feature>
<accession>A0A2S5A3E9</accession>
<dbReference type="AlphaFoldDB" id="A0A2S5A3E9"/>
<keyword evidence="2" id="KW-0732">Signal</keyword>
<dbReference type="OrthoDB" id="319764at2"/>
<proteinExistence type="predicted"/>
<evidence type="ECO:0000259" key="3">
    <source>
        <dbReference type="SMART" id="SM00939"/>
    </source>
</evidence>
<evidence type="ECO:0000256" key="1">
    <source>
        <dbReference type="ARBA" id="ARBA00022801"/>
    </source>
</evidence>
<gene>
    <name evidence="4" type="ORF">C3K47_08575</name>
</gene>
<dbReference type="InterPro" id="IPR029058">
    <property type="entry name" value="AB_hydrolase_fold"/>
</dbReference>
<feature type="signal peptide" evidence="2">
    <location>
        <begin position="1"/>
        <end position="23"/>
    </location>
</feature>
<comment type="caution">
    <text evidence="4">The sequence shown here is derived from an EMBL/GenBank/DDBJ whole genome shotgun (WGS) entry which is preliminary data.</text>
</comment>
<dbReference type="InterPro" id="IPR000383">
    <property type="entry name" value="Xaa-Pro-like_dom"/>
</dbReference>
<dbReference type="Gene3D" id="3.40.50.1820">
    <property type="entry name" value="alpha/beta hydrolase"/>
    <property type="match status" value="1"/>
</dbReference>
<dbReference type="Gene3D" id="1.10.3020.10">
    <property type="entry name" value="alpha-amino acid ester hydrolase ( Helical cap domain)"/>
    <property type="match status" value="1"/>
</dbReference>
<name>A0A2S5A3E9_9SPHI</name>
<dbReference type="EMBL" id="PQVF01000005">
    <property type="protein sequence ID" value="POY37101.1"/>
    <property type="molecule type" value="Genomic_DNA"/>
</dbReference>
<evidence type="ECO:0000313" key="4">
    <source>
        <dbReference type="EMBL" id="POY37101.1"/>
    </source>
</evidence>
<dbReference type="RefSeq" id="WP_103788711.1">
    <property type="nucleotide sequence ID" value="NZ_PQVF01000005.1"/>
</dbReference>
<dbReference type="Pfam" id="PF08530">
    <property type="entry name" value="PepX_C"/>
    <property type="match status" value="1"/>
</dbReference>
<dbReference type="GO" id="GO:0008239">
    <property type="term" value="F:dipeptidyl-peptidase activity"/>
    <property type="evidence" value="ECO:0007669"/>
    <property type="project" value="InterPro"/>
</dbReference>
<evidence type="ECO:0000256" key="2">
    <source>
        <dbReference type="SAM" id="SignalP"/>
    </source>
</evidence>
<dbReference type="InterPro" id="IPR005674">
    <property type="entry name" value="CocE/Ser_esterase"/>
</dbReference>
<dbReference type="NCBIfam" id="TIGR00976">
    <property type="entry name" value="CocE_NonD"/>
    <property type="match status" value="1"/>
</dbReference>
<reference evidence="4 5" key="1">
    <citation type="submission" date="2018-01" db="EMBL/GenBank/DDBJ databases">
        <authorList>
            <person name="Gaut B.S."/>
            <person name="Morton B.R."/>
            <person name="Clegg M.T."/>
            <person name="Duvall M.R."/>
        </authorList>
    </citation>
    <scope>NUCLEOTIDE SEQUENCE [LARGE SCALE GENOMIC DNA]</scope>
    <source>
        <strain evidence="4 5">HR-AV</strain>
    </source>
</reference>
<protein>
    <submittedName>
        <fullName evidence="4">X-Pro dipeptidyl-peptidase</fullName>
    </submittedName>
</protein>
<keyword evidence="5" id="KW-1185">Reference proteome</keyword>
<evidence type="ECO:0000313" key="5">
    <source>
        <dbReference type="Proteomes" id="UP000236893"/>
    </source>
</evidence>
<dbReference type="SUPFAM" id="SSF49785">
    <property type="entry name" value="Galactose-binding domain-like"/>
    <property type="match status" value="1"/>
</dbReference>
<dbReference type="InterPro" id="IPR013736">
    <property type="entry name" value="Xaa-Pro_dipept_C"/>
</dbReference>
<organism evidence="4 5">
    <name type="scientific">Solitalea longa</name>
    <dbReference type="NCBI Taxonomy" id="2079460"/>
    <lineage>
        <taxon>Bacteria</taxon>
        <taxon>Pseudomonadati</taxon>
        <taxon>Bacteroidota</taxon>
        <taxon>Sphingobacteriia</taxon>
        <taxon>Sphingobacteriales</taxon>
        <taxon>Sphingobacteriaceae</taxon>
        <taxon>Solitalea</taxon>
    </lineage>
</organism>
<dbReference type="Pfam" id="PF02129">
    <property type="entry name" value="Peptidase_S15"/>
    <property type="match status" value="1"/>
</dbReference>
<dbReference type="SMART" id="SM00939">
    <property type="entry name" value="PepX_C"/>
    <property type="match status" value="1"/>
</dbReference>
<dbReference type="Proteomes" id="UP000236893">
    <property type="component" value="Unassembled WGS sequence"/>
</dbReference>
<dbReference type="Gene3D" id="2.60.120.260">
    <property type="entry name" value="Galactose-binding domain-like"/>
    <property type="match status" value="1"/>
</dbReference>
<feature type="domain" description="Xaa-Pro dipeptidyl-peptidase C-terminal" evidence="3">
    <location>
        <begin position="359"/>
        <end position="618"/>
    </location>
</feature>
<dbReference type="InterPro" id="IPR008979">
    <property type="entry name" value="Galactose-bd-like_sf"/>
</dbReference>
<keyword evidence="1" id="KW-0378">Hydrolase</keyword>
<sequence>MKKIYSLIFSFTLIASITGRLFAQETDSAFVINHYDKKECQIAMRDGKKLFTVVYSPKDKSKAYPFLLNRTPYSVGPYGEGKYKTALGPSSFALREGFIFVYQDVRGRFMSEGEYVNIRPQIKDKISSSVDESTDTYDTVDWLIKNVKGGNGKVGVYGISYPGFYSTTAALAGHPAIKAVSPQAPVTNWFLGDDFHHNGALFMFDTFSFYSVFGLPRPQLIKEWPQGYQFKSSDAYDFYLKKGALKNLEKEVFNGNVAFYKDLVAHPNYDAFWKARDIRQHLKGIKPAMLVVGGFFDAEDCWGTLETYKSIEKNNPKITNTLVMGPWFHGGWARSDGSYFGDIKFGSTTSTWYQQNIELPFFLYYLKGQGNPDIPEALTFDIGADSWKKHSAWPPAEAKEKTLYFRAKGKLSFDAPKETTGADTYISDPEKPVPYQDGIAMNRSREYMIDDQRFASRRPDVLVYETDVLDKEITLAGPLNANLFVSTTGTDADFIVKLIDVYPDSLNSYVLNKKEVKIGGYQMLLRAEVMRAKYRNSYEKPEALTPGKTEQVKFYLPDVMHTFRKGHKIMIQVQSTWFPLVDRNPQKFVENIYEANDHDFQKAEIKILRQSDAASSLKVNVLE</sequence>